<keyword evidence="8" id="KW-1185">Reference proteome</keyword>
<gene>
    <name evidence="7" type="ORF">NCTC10717_02165</name>
</gene>
<protein>
    <submittedName>
        <fullName evidence="7">LemA family</fullName>
    </submittedName>
</protein>
<evidence type="ECO:0000256" key="3">
    <source>
        <dbReference type="ARBA" id="ARBA00022692"/>
    </source>
</evidence>
<dbReference type="Pfam" id="PF04011">
    <property type="entry name" value="LemA"/>
    <property type="match status" value="1"/>
</dbReference>
<dbReference type="OrthoDB" id="9804152at2"/>
<keyword evidence="3 6" id="KW-0812">Transmembrane</keyword>
<organism evidence="7 8">
    <name type="scientific">Suttonella indologenes</name>
    <dbReference type="NCBI Taxonomy" id="13276"/>
    <lineage>
        <taxon>Bacteria</taxon>
        <taxon>Pseudomonadati</taxon>
        <taxon>Pseudomonadota</taxon>
        <taxon>Gammaproteobacteria</taxon>
        <taxon>Cardiobacteriales</taxon>
        <taxon>Cardiobacteriaceae</taxon>
        <taxon>Suttonella</taxon>
    </lineage>
</organism>
<dbReference type="InterPro" id="IPR007156">
    <property type="entry name" value="MamQ_LemA"/>
</dbReference>
<feature type="transmembrane region" description="Helical" evidence="6">
    <location>
        <begin position="6"/>
        <end position="25"/>
    </location>
</feature>
<evidence type="ECO:0000313" key="8">
    <source>
        <dbReference type="Proteomes" id="UP000254575"/>
    </source>
</evidence>
<dbReference type="EMBL" id="UHIA01000004">
    <property type="protein sequence ID" value="SUO98416.1"/>
    <property type="molecule type" value="Genomic_DNA"/>
</dbReference>
<name>A0A380N289_9GAMM</name>
<dbReference type="RefSeq" id="WP_115219249.1">
    <property type="nucleotide sequence ID" value="NZ_UHIA01000004.1"/>
</dbReference>
<evidence type="ECO:0000256" key="1">
    <source>
        <dbReference type="ARBA" id="ARBA00004167"/>
    </source>
</evidence>
<evidence type="ECO:0000256" key="6">
    <source>
        <dbReference type="SAM" id="Phobius"/>
    </source>
</evidence>
<dbReference type="PANTHER" id="PTHR34478:SF1">
    <property type="entry name" value="PROTEIN LEMA"/>
    <property type="match status" value="1"/>
</dbReference>
<sequence>MTWFVISVFFLAVLIGVPVFVVMVYNQLVRSRNAVANQFSDIDVVLNKRYDLIRNLVEVAKKYLQHEQATLVQVTQARNTAASALKQIQQSSGGNAANIGALSLADNQLTHAVGNLQVAFEAYPDLKADTQMLNLQRELSNIETEVARERNLYNSYVTEYNNYLQIFPNHLIGKAFSFLPSPWLEVADAKVREAVKVDFS</sequence>
<keyword evidence="5 6" id="KW-0472">Membrane</keyword>
<dbReference type="InterPro" id="IPR023353">
    <property type="entry name" value="LemA-like_dom_sf"/>
</dbReference>
<proteinExistence type="inferred from homology"/>
<comment type="similarity">
    <text evidence="2">Belongs to the LemA family.</text>
</comment>
<evidence type="ECO:0000313" key="7">
    <source>
        <dbReference type="EMBL" id="SUO98416.1"/>
    </source>
</evidence>
<accession>A0A380N289</accession>
<dbReference type="Gene3D" id="1.20.1440.20">
    <property type="entry name" value="LemA-like domain"/>
    <property type="match status" value="1"/>
</dbReference>
<dbReference type="SUPFAM" id="SSF140478">
    <property type="entry name" value="LemA-like"/>
    <property type="match status" value="1"/>
</dbReference>
<dbReference type="Proteomes" id="UP000254575">
    <property type="component" value="Unassembled WGS sequence"/>
</dbReference>
<comment type="subcellular location">
    <subcellularLocation>
        <location evidence="1">Membrane</location>
        <topology evidence="1">Single-pass membrane protein</topology>
    </subcellularLocation>
</comment>
<reference evidence="7 8" key="1">
    <citation type="submission" date="2018-06" db="EMBL/GenBank/DDBJ databases">
        <authorList>
            <consortium name="Pathogen Informatics"/>
            <person name="Doyle S."/>
        </authorList>
    </citation>
    <scope>NUCLEOTIDE SEQUENCE [LARGE SCALE GENOMIC DNA]</scope>
    <source>
        <strain evidence="7 8">NCTC10717</strain>
    </source>
</reference>
<evidence type="ECO:0000256" key="4">
    <source>
        <dbReference type="ARBA" id="ARBA00022989"/>
    </source>
</evidence>
<keyword evidence="4 6" id="KW-1133">Transmembrane helix</keyword>
<dbReference type="AlphaFoldDB" id="A0A380N289"/>
<dbReference type="GO" id="GO:0016020">
    <property type="term" value="C:membrane"/>
    <property type="evidence" value="ECO:0007669"/>
    <property type="project" value="UniProtKB-SubCell"/>
</dbReference>
<dbReference type="PANTHER" id="PTHR34478">
    <property type="entry name" value="PROTEIN LEMA"/>
    <property type="match status" value="1"/>
</dbReference>
<evidence type="ECO:0000256" key="2">
    <source>
        <dbReference type="ARBA" id="ARBA00008854"/>
    </source>
</evidence>
<evidence type="ECO:0000256" key="5">
    <source>
        <dbReference type="ARBA" id="ARBA00023136"/>
    </source>
</evidence>